<dbReference type="EMBL" id="RHJS01000002">
    <property type="protein sequence ID" value="RRK31603.1"/>
    <property type="molecule type" value="Genomic_DNA"/>
</dbReference>
<reference evidence="1" key="1">
    <citation type="submission" date="2018-10" db="EMBL/GenBank/DDBJ databases">
        <title>Schaedlerella arabinophila gen. nov. sp. nov., isolated from the mouse intestinal tract and comparative analysis with the genome of the closely related altered Schaedler flora strain ASF502.</title>
        <authorList>
            <person name="Miyake S."/>
            <person name="Soh M."/>
            <person name="Seedorf H."/>
        </authorList>
    </citation>
    <scope>NUCLEOTIDE SEQUENCE [LARGE SCALE GENOMIC DNA]</scope>
    <source>
        <strain evidence="1">DSM 106076</strain>
    </source>
</reference>
<comment type="caution">
    <text evidence="1">The sequence shown here is derived from an EMBL/GenBank/DDBJ whole genome shotgun (WGS) entry which is preliminary data.</text>
</comment>
<keyword evidence="2" id="KW-1185">Reference proteome</keyword>
<dbReference type="AlphaFoldDB" id="A0A3R8LED9"/>
<name>A0A3R8LED9_9FIRM</name>
<sequence length="121" mass="14002">MNKKKKTSADIQCPLLKRYKAHKKSFTSKSGTKSMINTLFETRSTHALEESLKKDQLYQRKEKKVEEALRKIDRMGLDQEQLNAVDDALSICNYHDSQYGRIAYSLGFKDAVHLIMELFAD</sequence>
<dbReference type="RefSeq" id="WP_125127243.1">
    <property type="nucleotide sequence ID" value="NZ_RHJS01000002.1"/>
</dbReference>
<organism evidence="1 2">
    <name type="scientific">Schaedlerella arabinosiphila</name>
    <dbReference type="NCBI Taxonomy" id="2044587"/>
    <lineage>
        <taxon>Bacteria</taxon>
        <taxon>Bacillati</taxon>
        <taxon>Bacillota</taxon>
        <taxon>Clostridia</taxon>
        <taxon>Lachnospirales</taxon>
        <taxon>Lachnospiraceae</taxon>
        <taxon>Schaedlerella</taxon>
    </lineage>
</organism>
<protein>
    <submittedName>
        <fullName evidence="1">Uncharacterized protein</fullName>
    </submittedName>
</protein>
<accession>A0A3R8LED9</accession>
<proteinExistence type="predicted"/>
<evidence type="ECO:0000313" key="1">
    <source>
        <dbReference type="EMBL" id="RRK31603.1"/>
    </source>
</evidence>
<evidence type="ECO:0000313" key="2">
    <source>
        <dbReference type="Proteomes" id="UP000274920"/>
    </source>
</evidence>
<dbReference type="Proteomes" id="UP000274920">
    <property type="component" value="Unassembled WGS sequence"/>
</dbReference>
<gene>
    <name evidence="1" type="ORF">EBB54_09715</name>
</gene>